<dbReference type="PROSITE" id="PS50280">
    <property type="entry name" value="SET"/>
    <property type="match status" value="1"/>
</dbReference>
<keyword evidence="7" id="KW-0539">Nucleus</keyword>
<dbReference type="SUPFAM" id="SSF82199">
    <property type="entry name" value="SET domain"/>
    <property type="match status" value="1"/>
</dbReference>
<dbReference type="GO" id="GO:0042054">
    <property type="term" value="F:histone methyltransferase activity"/>
    <property type="evidence" value="ECO:0007669"/>
    <property type="project" value="InterPro"/>
</dbReference>
<feature type="domain" description="AWS" evidence="9">
    <location>
        <begin position="59"/>
        <end position="105"/>
    </location>
</feature>
<dbReference type="PANTHER" id="PTHR22884">
    <property type="entry name" value="SET DOMAIN PROTEINS"/>
    <property type="match status" value="1"/>
</dbReference>
<dbReference type="InterPro" id="IPR006560">
    <property type="entry name" value="AWS_dom"/>
</dbReference>
<evidence type="ECO:0000256" key="5">
    <source>
        <dbReference type="ARBA" id="ARBA00022679"/>
    </source>
</evidence>
<dbReference type="InParanoid" id="A0A316VT04"/>
<evidence type="ECO:0000256" key="7">
    <source>
        <dbReference type="ARBA" id="ARBA00023242"/>
    </source>
</evidence>
<dbReference type="Pfam" id="PF17907">
    <property type="entry name" value="AWS"/>
    <property type="match status" value="1"/>
</dbReference>
<feature type="non-terminal residue" evidence="10">
    <location>
        <position position="1"/>
    </location>
</feature>
<dbReference type="InterPro" id="IPR050777">
    <property type="entry name" value="SET2_Histone-Lys_MeTrsfase"/>
</dbReference>
<dbReference type="GO" id="GO:0005694">
    <property type="term" value="C:chromosome"/>
    <property type="evidence" value="ECO:0007669"/>
    <property type="project" value="UniProtKB-SubCell"/>
</dbReference>
<dbReference type="GO" id="GO:0032259">
    <property type="term" value="P:methylation"/>
    <property type="evidence" value="ECO:0007669"/>
    <property type="project" value="UniProtKB-KW"/>
</dbReference>
<dbReference type="SMART" id="SM00317">
    <property type="entry name" value="SET"/>
    <property type="match status" value="1"/>
</dbReference>
<comment type="subcellular location">
    <subcellularLocation>
        <location evidence="2">Chromosome</location>
    </subcellularLocation>
    <subcellularLocation>
        <location evidence="1">Nucleus</location>
    </subcellularLocation>
</comment>
<feature type="non-terminal residue" evidence="10">
    <location>
        <position position="231"/>
    </location>
</feature>
<dbReference type="STRING" id="1522189.A0A316VT04"/>
<feature type="domain" description="SET" evidence="8">
    <location>
        <begin position="105"/>
        <end position="231"/>
    </location>
</feature>
<keyword evidence="4" id="KW-0489">Methyltransferase</keyword>
<keyword evidence="6" id="KW-0949">S-adenosyl-L-methionine</keyword>
<dbReference type="PROSITE" id="PS51215">
    <property type="entry name" value="AWS"/>
    <property type="match status" value="1"/>
</dbReference>
<dbReference type="InterPro" id="IPR001214">
    <property type="entry name" value="SET_dom"/>
</dbReference>
<evidence type="ECO:0000313" key="11">
    <source>
        <dbReference type="Proteomes" id="UP000245783"/>
    </source>
</evidence>
<dbReference type="Pfam" id="PF00856">
    <property type="entry name" value="SET"/>
    <property type="match status" value="1"/>
</dbReference>
<sequence length="231" mass="26476">PAPVHYGNTLLVEQRDFRLAYPIAKRGEELRDKMDAKKKPPPYKSISKNRWVSRKRIHGEVPVCICEPSSNCGEECMNRVLQYICNPKQCPCGERCTNISLAKRAKVTTTVTYVSQRGFGLQTQQRIQKDQFIDEYRGEVINLAECARRVTDFYKATGNFYFLDYDNAAGEVLDGGLKGNITRFANHSCDPNCYIEKWLVCGSDEERDAEFQIGLYALRDIEPGEELTYDY</sequence>
<evidence type="ECO:0000256" key="6">
    <source>
        <dbReference type="ARBA" id="ARBA00022691"/>
    </source>
</evidence>
<dbReference type="EMBL" id="KZ819407">
    <property type="protein sequence ID" value="PWN40769.1"/>
    <property type="molecule type" value="Genomic_DNA"/>
</dbReference>
<dbReference type="GeneID" id="37033359"/>
<keyword evidence="11" id="KW-1185">Reference proteome</keyword>
<dbReference type="OrthoDB" id="308383at2759"/>
<keyword evidence="3" id="KW-0158">Chromosome</keyword>
<organism evidence="10 11">
    <name type="scientific">Ceraceosorus guamensis</name>
    <dbReference type="NCBI Taxonomy" id="1522189"/>
    <lineage>
        <taxon>Eukaryota</taxon>
        <taxon>Fungi</taxon>
        <taxon>Dikarya</taxon>
        <taxon>Basidiomycota</taxon>
        <taxon>Ustilaginomycotina</taxon>
        <taxon>Exobasidiomycetes</taxon>
        <taxon>Ceraceosorales</taxon>
        <taxon>Ceraceosoraceae</taxon>
        <taxon>Ceraceosorus</taxon>
    </lineage>
</organism>
<dbReference type="Proteomes" id="UP000245783">
    <property type="component" value="Unassembled WGS sequence"/>
</dbReference>
<keyword evidence="5" id="KW-0808">Transferase</keyword>
<name>A0A316VT04_9BASI</name>
<evidence type="ECO:0000256" key="2">
    <source>
        <dbReference type="ARBA" id="ARBA00004286"/>
    </source>
</evidence>
<dbReference type="AlphaFoldDB" id="A0A316VT04"/>
<evidence type="ECO:0000259" key="9">
    <source>
        <dbReference type="PROSITE" id="PS51215"/>
    </source>
</evidence>
<dbReference type="GO" id="GO:0005634">
    <property type="term" value="C:nucleus"/>
    <property type="evidence" value="ECO:0007669"/>
    <property type="project" value="UniProtKB-SubCell"/>
</dbReference>
<dbReference type="Gene3D" id="2.170.270.10">
    <property type="entry name" value="SET domain"/>
    <property type="match status" value="1"/>
</dbReference>
<proteinExistence type="predicted"/>
<reference evidence="10 11" key="1">
    <citation type="journal article" date="2018" name="Mol. Biol. Evol.">
        <title>Broad Genomic Sampling Reveals a Smut Pathogenic Ancestry of the Fungal Clade Ustilaginomycotina.</title>
        <authorList>
            <person name="Kijpornyongpan T."/>
            <person name="Mondo S.J."/>
            <person name="Barry K."/>
            <person name="Sandor L."/>
            <person name="Lee J."/>
            <person name="Lipzen A."/>
            <person name="Pangilinan J."/>
            <person name="LaButti K."/>
            <person name="Hainaut M."/>
            <person name="Henrissat B."/>
            <person name="Grigoriev I.V."/>
            <person name="Spatafora J.W."/>
            <person name="Aime M.C."/>
        </authorList>
    </citation>
    <scope>NUCLEOTIDE SEQUENCE [LARGE SCALE GENOMIC DNA]</scope>
    <source>
        <strain evidence="10 11">MCA 4658</strain>
    </source>
</reference>
<dbReference type="RefSeq" id="XP_025367929.1">
    <property type="nucleotide sequence ID" value="XM_025511489.1"/>
</dbReference>
<accession>A0A316VT04</accession>
<evidence type="ECO:0000256" key="4">
    <source>
        <dbReference type="ARBA" id="ARBA00022603"/>
    </source>
</evidence>
<evidence type="ECO:0000259" key="8">
    <source>
        <dbReference type="PROSITE" id="PS50280"/>
    </source>
</evidence>
<evidence type="ECO:0000256" key="3">
    <source>
        <dbReference type="ARBA" id="ARBA00022454"/>
    </source>
</evidence>
<protein>
    <submittedName>
        <fullName evidence="10">SET domain-containing protein</fullName>
    </submittedName>
</protein>
<dbReference type="SMART" id="SM00570">
    <property type="entry name" value="AWS"/>
    <property type="match status" value="1"/>
</dbReference>
<evidence type="ECO:0000256" key="1">
    <source>
        <dbReference type="ARBA" id="ARBA00004123"/>
    </source>
</evidence>
<gene>
    <name evidence="10" type="ORF">IE81DRAFT_279160</name>
</gene>
<evidence type="ECO:0000313" key="10">
    <source>
        <dbReference type="EMBL" id="PWN40769.1"/>
    </source>
</evidence>
<dbReference type="InterPro" id="IPR046341">
    <property type="entry name" value="SET_dom_sf"/>
</dbReference>